<dbReference type="AlphaFoldDB" id="A0A2J6A4J4"/>
<dbReference type="GO" id="GO:0000030">
    <property type="term" value="F:mannosyltransferase activity"/>
    <property type="evidence" value="ECO:0007669"/>
    <property type="project" value="TreeGrafter"/>
</dbReference>
<dbReference type="PANTHER" id="PTHR32385:SF15">
    <property type="entry name" value="INOSITOL PHOSPHOCERAMIDE MANNOSYLTRANSFERASE 1"/>
    <property type="match status" value="1"/>
</dbReference>
<dbReference type="SUPFAM" id="SSF53448">
    <property type="entry name" value="Nucleotide-diphospho-sugar transferases"/>
    <property type="match status" value="1"/>
</dbReference>
<reference evidence="1 2" key="1">
    <citation type="journal article" date="2019" name="Nat. Med.">
        <title>A library of human gut bacterial isolates paired with longitudinal multiomics data enables mechanistic microbiome research.</title>
        <authorList>
            <person name="Poyet M."/>
            <person name="Groussin M."/>
            <person name="Gibbons S.M."/>
            <person name="Avila-Pacheco J."/>
            <person name="Jiang X."/>
            <person name="Kearney S.M."/>
            <person name="Perrotta A.R."/>
            <person name="Berdy B."/>
            <person name="Zhao S."/>
            <person name="Lieberman T.D."/>
            <person name="Swanson P.K."/>
            <person name="Smith M."/>
            <person name="Roesemann S."/>
            <person name="Alexander J.E."/>
            <person name="Rich S.A."/>
            <person name="Livny J."/>
            <person name="Vlamakis H."/>
            <person name="Clish C."/>
            <person name="Bullock K."/>
            <person name="Deik A."/>
            <person name="Scott J."/>
            <person name="Pierce K.A."/>
            <person name="Xavier R.J."/>
            <person name="Alm E.J."/>
        </authorList>
    </citation>
    <scope>NUCLEOTIDE SEQUENCE [LARGE SCALE GENOMIC DNA]</scope>
    <source>
        <strain evidence="1 2">BIOML-A165</strain>
    </source>
</reference>
<evidence type="ECO:0000313" key="1">
    <source>
        <dbReference type="EMBL" id="KAB4454332.1"/>
    </source>
</evidence>
<dbReference type="Proteomes" id="UP000460317">
    <property type="component" value="Unassembled WGS sequence"/>
</dbReference>
<dbReference type="RefSeq" id="WP_070750804.1">
    <property type="nucleotide sequence ID" value="NZ_CAXTJI010000011.1"/>
</dbReference>
<name>A0A2J6A4J4_BACT4</name>
<dbReference type="InterPro" id="IPR007577">
    <property type="entry name" value="GlycoTrfase_DXD_sugar-bd_CS"/>
</dbReference>
<protein>
    <submittedName>
        <fullName evidence="1">Uncharacterized protein</fullName>
    </submittedName>
</protein>
<evidence type="ECO:0000313" key="2">
    <source>
        <dbReference type="Proteomes" id="UP000460317"/>
    </source>
</evidence>
<dbReference type="EMBL" id="WCSB01000003">
    <property type="protein sequence ID" value="KAB4454332.1"/>
    <property type="molecule type" value="Genomic_DNA"/>
</dbReference>
<comment type="caution">
    <text evidence="1">The sequence shown here is derived from an EMBL/GenBank/DDBJ whole genome shotgun (WGS) entry which is preliminary data.</text>
</comment>
<organism evidence="1 2">
    <name type="scientific">Bacteroides thetaiotaomicron</name>
    <dbReference type="NCBI Taxonomy" id="818"/>
    <lineage>
        <taxon>Bacteria</taxon>
        <taxon>Pseudomonadati</taxon>
        <taxon>Bacteroidota</taxon>
        <taxon>Bacteroidia</taxon>
        <taxon>Bacteroidales</taxon>
        <taxon>Bacteroidaceae</taxon>
        <taxon>Bacteroides</taxon>
    </lineage>
</organism>
<sequence>MGKKIPSIIHQIWSGVDGPLPEHFRVLGETWKRDYPNWEYKLWDNRMMNEFIQEFYPQYWDIYNQFPYNVQRWDAIRYLILNKIGGMYVDFDYESIEPIDELIKDKTCCFALEPKSHCKVFKREIGQVFNNALMLCESGHPFMQKIVETVFTEEMVNYKASKDLCVYNTTGPWILIDLYDSLSEQEKNEVYLIPAKYVTPFDLVQAQRFRYGEMSEELEDCLEEAFAVHYFFGNWR</sequence>
<dbReference type="GO" id="GO:0051999">
    <property type="term" value="P:mannosyl-inositol phosphorylceramide biosynthetic process"/>
    <property type="evidence" value="ECO:0007669"/>
    <property type="project" value="TreeGrafter"/>
</dbReference>
<dbReference type="InterPro" id="IPR029044">
    <property type="entry name" value="Nucleotide-diphossugar_trans"/>
</dbReference>
<dbReference type="PANTHER" id="PTHR32385">
    <property type="entry name" value="MANNOSYL PHOSPHORYLINOSITOL CERAMIDE SYNTHASE"/>
    <property type="match status" value="1"/>
</dbReference>
<dbReference type="InterPro" id="IPR051706">
    <property type="entry name" value="Glycosyltransferase_domain"/>
</dbReference>
<accession>A0A2J6A4J4</accession>
<dbReference type="GO" id="GO:0016020">
    <property type="term" value="C:membrane"/>
    <property type="evidence" value="ECO:0007669"/>
    <property type="project" value="GOC"/>
</dbReference>
<dbReference type="Gene3D" id="3.90.550.20">
    <property type="match status" value="1"/>
</dbReference>
<dbReference type="Pfam" id="PF04488">
    <property type="entry name" value="Gly_transf_sug"/>
    <property type="match status" value="1"/>
</dbReference>
<proteinExistence type="predicted"/>
<gene>
    <name evidence="1" type="ORF">GAN93_05655</name>
</gene>